<name>A0ABR6UBW9_9ACTN</name>
<dbReference type="GO" id="GO:0003677">
    <property type="term" value="F:DNA binding"/>
    <property type="evidence" value="ECO:0007669"/>
    <property type="project" value="UniProtKB-KW"/>
</dbReference>
<dbReference type="Pfam" id="PF06224">
    <property type="entry name" value="AlkZ-like"/>
    <property type="match status" value="1"/>
</dbReference>
<reference evidence="1 2" key="1">
    <citation type="submission" date="2020-08" db="EMBL/GenBank/DDBJ databases">
        <title>novel species in genus Nocardioides.</title>
        <authorList>
            <person name="Zhang G."/>
        </authorList>
    </citation>
    <scope>NUCLEOTIDE SEQUENCE [LARGE SCALE GENOMIC DNA]</scope>
    <source>
        <strain evidence="1 2">SC8A-24</strain>
    </source>
</reference>
<dbReference type="PANTHER" id="PTHR38479">
    <property type="entry name" value="LMO0824 PROTEIN"/>
    <property type="match status" value="1"/>
</dbReference>
<dbReference type="InterPro" id="IPR009351">
    <property type="entry name" value="AlkZ-like"/>
</dbReference>
<comment type="caution">
    <text evidence="1">The sequence shown here is derived from an EMBL/GenBank/DDBJ whole genome shotgun (WGS) entry which is preliminary data.</text>
</comment>
<evidence type="ECO:0000313" key="2">
    <source>
        <dbReference type="Proteomes" id="UP000604001"/>
    </source>
</evidence>
<organism evidence="1 2">
    <name type="scientific">Nocardioides deserti</name>
    <dbReference type="NCBI Taxonomy" id="1588644"/>
    <lineage>
        <taxon>Bacteria</taxon>
        <taxon>Bacillati</taxon>
        <taxon>Actinomycetota</taxon>
        <taxon>Actinomycetes</taxon>
        <taxon>Propionibacteriales</taxon>
        <taxon>Nocardioidaceae</taxon>
        <taxon>Nocardioides</taxon>
    </lineage>
</organism>
<dbReference type="Proteomes" id="UP000604001">
    <property type="component" value="Unassembled WGS sequence"/>
</dbReference>
<dbReference type="RefSeq" id="WP_186347139.1">
    <property type="nucleotide sequence ID" value="NZ_BMMR01000001.1"/>
</dbReference>
<dbReference type="PANTHER" id="PTHR38479:SF2">
    <property type="entry name" value="WINGED HELIX DNA-BINDING DOMAIN-CONTAINING PROTEIN"/>
    <property type="match status" value="1"/>
</dbReference>
<keyword evidence="1" id="KW-0238">DNA-binding</keyword>
<accession>A0ABR6UBW9</accession>
<protein>
    <submittedName>
        <fullName evidence="1">Winged helix DNA-binding domain-containing protein</fullName>
    </submittedName>
</protein>
<gene>
    <name evidence="1" type="ORF">H7344_16715</name>
</gene>
<evidence type="ECO:0000313" key="1">
    <source>
        <dbReference type="EMBL" id="MBC2961939.1"/>
    </source>
</evidence>
<proteinExistence type="predicted"/>
<keyword evidence="2" id="KW-1185">Reference proteome</keyword>
<dbReference type="EMBL" id="JACMYC010000014">
    <property type="protein sequence ID" value="MBC2961939.1"/>
    <property type="molecule type" value="Genomic_DNA"/>
</dbReference>
<sequence>MAPAVTRDAVLRRRVRAQQLDRTAGPDGPHRDATVLDLGVQDTGPDGARWALALRGATTTYDERVLAWTLRGAPHLYRRVEVAEVAAATAPWSEQDAAKRIFDASKPLRAAGVPVLDALDEVGRVMREVVTGPTVKGQVSGALTERLSAPYLRECRPCQAVHSHEQTFRLAALRVGLELEPGTSPPVLRPVPGWRGRAGHVPEHLDVVRALLRLLGPATPQEVAAYVDAPVRDVRARWPEDAVDVQVDGVTRSLLAADLDALLAAEDPDAGPDPGAVRLLGPFDLFLQGRDRELVVPDADARKDLWRVLGRPGGLLVGHEVVGTWRPRTAGRRLRLQVTVWDGSELGADVRRALEQEAERLATFRGQAFAGFVED</sequence>